<keyword evidence="2" id="KW-0732">Signal</keyword>
<evidence type="ECO:0000256" key="1">
    <source>
        <dbReference type="SAM" id="Phobius"/>
    </source>
</evidence>
<name>A0ABW4B8U1_9LACO</name>
<evidence type="ECO:0000256" key="2">
    <source>
        <dbReference type="SAM" id="SignalP"/>
    </source>
</evidence>
<keyword evidence="1" id="KW-1133">Transmembrane helix</keyword>
<evidence type="ECO:0000259" key="4">
    <source>
        <dbReference type="Pfam" id="PF11797"/>
    </source>
</evidence>
<dbReference type="InterPro" id="IPR021759">
    <property type="entry name" value="WxLIP_HBD"/>
</dbReference>
<feature type="signal peptide" evidence="2">
    <location>
        <begin position="1"/>
        <end position="22"/>
    </location>
</feature>
<feature type="domain" description="WxL Interacting Protein peptidoglycan binding" evidence="3">
    <location>
        <begin position="27"/>
        <end position="144"/>
    </location>
</feature>
<dbReference type="RefSeq" id="WP_125584736.1">
    <property type="nucleotide sequence ID" value="NZ_JBHTMO010000024.1"/>
</dbReference>
<organism evidence="5 6">
    <name type="scientific">Lacticaseibacillus jixianensis</name>
    <dbReference type="NCBI Taxonomy" id="2486012"/>
    <lineage>
        <taxon>Bacteria</taxon>
        <taxon>Bacillati</taxon>
        <taxon>Bacillota</taxon>
        <taxon>Bacilli</taxon>
        <taxon>Lactobacillales</taxon>
        <taxon>Lactobacillaceae</taxon>
        <taxon>Lacticaseibacillus</taxon>
    </lineage>
</organism>
<proteinExistence type="predicted"/>
<dbReference type="Proteomes" id="UP001597249">
    <property type="component" value="Unassembled WGS sequence"/>
</dbReference>
<dbReference type="Pfam" id="PF11797">
    <property type="entry name" value="WxLIP_HBD"/>
    <property type="match status" value="1"/>
</dbReference>
<keyword evidence="1" id="KW-0472">Membrane</keyword>
<feature type="chain" id="PRO_5047226774" evidence="2">
    <location>
        <begin position="23"/>
        <end position="324"/>
    </location>
</feature>
<accession>A0ABW4B8U1</accession>
<dbReference type="Pfam" id="PF06030">
    <property type="entry name" value="WxLIP_PGBD"/>
    <property type="match status" value="1"/>
</dbReference>
<dbReference type="InterPro" id="IPR010317">
    <property type="entry name" value="WxLIP_PGBD"/>
</dbReference>
<sequence>MRRWWWVLLALVLLAPGRKVQAEGAGFTVTPKLPSNQIGGNTGWFNLLVKPGVKQNLTVEVDNQSAETKKLELSLTNAFTQDNGQVGYEPNKKQDASAKVQLTAIGSKPITITLAARQGRNVTFQVTPPAKPFPGQVLGAIYVRDLTKPAQASGSGFAVTNQFAMVVAVQLQTSQKLVPPELHLLAVKPKADSVSATIQNAQPRLFGKLKLMARIYPAGATKAVVTQRSTNYAMAPNSAFNYQVTPKTALAAGKYRLVIDASAGSYKWHLTRNFTLSAPVVPSQTAAAKKSSPAPWWPWVIALVAMLLLGILVGWWRGRKTQRG</sequence>
<gene>
    <name evidence="5" type="ORF">ACFQ3L_07610</name>
</gene>
<protein>
    <submittedName>
        <fullName evidence="5">WxL protein peptidoglycan domain-containing protein</fullName>
    </submittedName>
</protein>
<evidence type="ECO:0000313" key="6">
    <source>
        <dbReference type="Proteomes" id="UP001597249"/>
    </source>
</evidence>
<comment type="caution">
    <text evidence="5">The sequence shown here is derived from an EMBL/GenBank/DDBJ whole genome shotgun (WGS) entry which is preliminary data.</text>
</comment>
<dbReference type="EMBL" id="JBHTMO010000024">
    <property type="protein sequence ID" value="MFD1393434.1"/>
    <property type="molecule type" value="Genomic_DNA"/>
</dbReference>
<feature type="domain" description="WxL Interacting Protein host binding" evidence="4">
    <location>
        <begin position="156"/>
        <end position="278"/>
    </location>
</feature>
<feature type="transmembrane region" description="Helical" evidence="1">
    <location>
        <begin position="296"/>
        <end position="316"/>
    </location>
</feature>
<keyword evidence="6" id="KW-1185">Reference proteome</keyword>
<keyword evidence="1" id="KW-0812">Transmembrane</keyword>
<reference evidence="6" key="1">
    <citation type="journal article" date="2019" name="Int. J. Syst. Evol. Microbiol.">
        <title>The Global Catalogue of Microorganisms (GCM) 10K type strain sequencing project: providing services to taxonomists for standard genome sequencing and annotation.</title>
        <authorList>
            <consortium name="The Broad Institute Genomics Platform"/>
            <consortium name="The Broad Institute Genome Sequencing Center for Infectious Disease"/>
            <person name="Wu L."/>
            <person name="Ma J."/>
        </authorList>
    </citation>
    <scope>NUCLEOTIDE SEQUENCE [LARGE SCALE GENOMIC DNA]</scope>
    <source>
        <strain evidence="6">CCM 8911</strain>
    </source>
</reference>
<evidence type="ECO:0000313" key="5">
    <source>
        <dbReference type="EMBL" id="MFD1393434.1"/>
    </source>
</evidence>
<evidence type="ECO:0000259" key="3">
    <source>
        <dbReference type="Pfam" id="PF06030"/>
    </source>
</evidence>